<feature type="transmembrane region" description="Helical" evidence="8">
    <location>
        <begin position="29"/>
        <end position="47"/>
    </location>
</feature>
<evidence type="ECO:0000256" key="2">
    <source>
        <dbReference type="ARBA" id="ARBA00022448"/>
    </source>
</evidence>
<dbReference type="AlphaFoldDB" id="A0AAX2CKC4"/>
<dbReference type="InterPro" id="IPR037185">
    <property type="entry name" value="EmrE-like"/>
</dbReference>
<comment type="subcellular location">
    <subcellularLocation>
        <location evidence="1 7">Cell membrane</location>
        <topology evidence="1 7">Multi-pass membrane protein</topology>
    </subcellularLocation>
</comment>
<feature type="transmembrane region" description="Helical" evidence="8">
    <location>
        <begin position="5"/>
        <end position="23"/>
    </location>
</feature>
<dbReference type="GeneID" id="33898157"/>
<dbReference type="EMBL" id="FMIK01000043">
    <property type="protein sequence ID" value="SCM00057.1"/>
    <property type="molecule type" value="Genomic_DNA"/>
</dbReference>
<evidence type="ECO:0000256" key="3">
    <source>
        <dbReference type="ARBA" id="ARBA00022475"/>
    </source>
</evidence>
<evidence type="ECO:0000256" key="6">
    <source>
        <dbReference type="ARBA" id="ARBA00023136"/>
    </source>
</evidence>
<name>A0AAX2CKC4_9BACI</name>
<reference evidence="9 10" key="1">
    <citation type="submission" date="2016-08" db="EMBL/GenBank/DDBJ databases">
        <authorList>
            <person name="Loux V."/>
            <person name="Rue O."/>
        </authorList>
    </citation>
    <scope>NUCLEOTIDE SEQUENCE [LARGE SCALE GENOMIC DNA]</scope>
    <source>
        <strain evidence="9 10">AFSSA_08CEB44bac</strain>
    </source>
</reference>
<evidence type="ECO:0000256" key="7">
    <source>
        <dbReference type="RuleBase" id="RU003942"/>
    </source>
</evidence>
<sequence length="111" mass="12122">MAWIYVILAGIIEIFWVIGLKHAEAPLEWIGVVLIIAMSFILLFKAYKDLPVGTVYAVFTGIGAGGIVLTEIFIFGEPVSIVKILFIALIFVGVIGLKQVTGEEKKEKEVA</sequence>
<protein>
    <submittedName>
        <fullName evidence="9">SugE protein</fullName>
    </submittedName>
</protein>
<dbReference type="PANTHER" id="PTHR30561">
    <property type="entry name" value="SMR FAMILY PROTON-DEPENDENT DRUG EFFLUX TRANSPORTER SUGE"/>
    <property type="match status" value="1"/>
</dbReference>
<dbReference type="RefSeq" id="WP_012095364.1">
    <property type="nucleotide sequence ID" value="NZ_CP024096.1"/>
</dbReference>
<keyword evidence="3" id="KW-1003">Cell membrane</keyword>
<evidence type="ECO:0000256" key="8">
    <source>
        <dbReference type="SAM" id="Phobius"/>
    </source>
</evidence>
<proteinExistence type="inferred from homology"/>
<evidence type="ECO:0000313" key="9">
    <source>
        <dbReference type="EMBL" id="SCM00057.1"/>
    </source>
</evidence>
<feature type="transmembrane region" description="Helical" evidence="8">
    <location>
        <begin position="81"/>
        <end position="97"/>
    </location>
</feature>
<organism evidence="9 10">
    <name type="scientific">Bacillus cytotoxicus</name>
    <dbReference type="NCBI Taxonomy" id="580165"/>
    <lineage>
        <taxon>Bacteria</taxon>
        <taxon>Bacillati</taxon>
        <taxon>Bacillota</taxon>
        <taxon>Bacilli</taxon>
        <taxon>Bacillales</taxon>
        <taxon>Bacillaceae</taxon>
        <taxon>Bacillus</taxon>
        <taxon>Bacillus cereus group</taxon>
    </lineage>
</organism>
<keyword evidence="5 8" id="KW-1133">Transmembrane helix</keyword>
<feature type="transmembrane region" description="Helical" evidence="8">
    <location>
        <begin position="54"/>
        <end position="75"/>
    </location>
</feature>
<dbReference type="SUPFAM" id="SSF103481">
    <property type="entry name" value="Multidrug resistance efflux transporter EmrE"/>
    <property type="match status" value="1"/>
</dbReference>
<dbReference type="Proteomes" id="UP000242164">
    <property type="component" value="Unassembled WGS sequence"/>
</dbReference>
<evidence type="ECO:0000313" key="10">
    <source>
        <dbReference type="Proteomes" id="UP000242164"/>
    </source>
</evidence>
<keyword evidence="4 7" id="KW-0812">Transmembrane</keyword>
<dbReference type="Gene3D" id="1.10.3730.20">
    <property type="match status" value="1"/>
</dbReference>
<gene>
    <name evidence="9" type="ORF">BCB44BAC_03264</name>
</gene>
<evidence type="ECO:0000256" key="1">
    <source>
        <dbReference type="ARBA" id="ARBA00004651"/>
    </source>
</evidence>
<comment type="similarity">
    <text evidence="7">Belongs to the drug/metabolite transporter (DMT) superfamily. Small multidrug resistance (SMR) (TC 2.A.7.1) family.</text>
</comment>
<accession>A0AAX2CKC4</accession>
<dbReference type="FunFam" id="1.10.3730.20:FF:000001">
    <property type="entry name" value="Quaternary ammonium compound resistance transporter SugE"/>
    <property type="match status" value="1"/>
</dbReference>
<dbReference type="PANTHER" id="PTHR30561:SF7">
    <property type="entry name" value="GUANIDINIUM EFFLUX SYSTEM SUBUNIT GDNC-RELATED"/>
    <property type="match status" value="1"/>
</dbReference>
<dbReference type="Pfam" id="PF00893">
    <property type="entry name" value="Multi_Drug_Res"/>
    <property type="match status" value="1"/>
</dbReference>
<dbReference type="InterPro" id="IPR000390">
    <property type="entry name" value="Small_drug/metabolite_transptr"/>
</dbReference>
<evidence type="ECO:0000256" key="4">
    <source>
        <dbReference type="ARBA" id="ARBA00022692"/>
    </source>
</evidence>
<dbReference type="GO" id="GO:0005886">
    <property type="term" value="C:plasma membrane"/>
    <property type="evidence" value="ECO:0007669"/>
    <property type="project" value="UniProtKB-SubCell"/>
</dbReference>
<keyword evidence="6 8" id="KW-0472">Membrane</keyword>
<comment type="caution">
    <text evidence="9">The sequence shown here is derived from an EMBL/GenBank/DDBJ whole genome shotgun (WGS) entry which is preliminary data.</text>
</comment>
<evidence type="ECO:0000256" key="5">
    <source>
        <dbReference type="ARBA" id="ARBA00022989"/>
    </source>
</evidence>
<dbReference type="GO" id="GO:0022857">
    <property type="term" value="F:transmembrane transporter activity"/>
    <property type="evidence" value="ECO:0007669"/>
    <property type="project" value="InterPro"/>
</dbReference>
<keyword evidence="2" id="KW-0813">Transport</keyword>
<dbReference type="InterPro" id="IPR045324">
    <property type="entry name" value="Small_multidrug_res"/>
</dbReference>